<feature type="domain" description="Aminotransferase class I/classII large" evidence="7">
    <location>
        <begin position="78"/>
        <end position="434"/>
    </location>
</feature>
<dbReference type="FunFam" id="3.40.640.10:FF:000033">
    <property type="entry name" value="Aspartate aminotransferase"/>
    <property type="match status" value="1"/>
</dbReference>
<sequence length="440" mass="48302">MLARSNRIQTGCSLRRRRFFGIFVFPIHEQFAGLPSLHLTNSCKVINIMLSNRVQGVKPSPTLAVIARASELKAAGRDIIGLGAGEPDFDTPPHIKEAAKKALDDGFTRYTPVDGIPGLKQAIVNKFARDNSIEYERGQVLVSCGGKHSLFNLAQALLNPGDEVIIPAPYWVSYPDIVKLAEATPVIVDTSAQSEFKVTPEDIERAITPKTRLIIINSPSNPTGVCYRRDELVALGEVLRRNPHVFIATDDIYEHILWAKEPFCNILMACPDLYERTIILHGVSKSYAMTGWRIGYAAGPKKIIQAMKTIQSQSTSNPTSFAQVGAQAALEGDQYFIREMTQIFKGRHNFVVHDLNSLKRVCCLPAQGAFYVFPDMRMAISELNGIEDDIAFAEYLIEKIGVALVPGSAFGAPGFMRLSIATSEGDLHAGLERIADALGT</sequence>
<keyword evidence="4 6" id="KW-0808">Transferase</keyword>
<dbReference type="PANTHER" id="PTHR46383">
    <property type="entry name" value="ASPARTATE AMINOTRANSFERASE"/>
    <property type="match status" value="1"/>
</dbReference>
<evidence type="ECO:0000256" key="2">
    <source>
        <dbReference type="ARBA" id="ARBA00007441"/>
    </source>
</evidence>
<dbReference type="EMBL" id="CAADFP010000140">
    <property type="protein sequence ID" value="VFK31460.1"/>
    <property type="molecule type" value="Genomic_DNA"/>
</dbReference>
<accession>A0A450XQ34</accession>
<dbReference type="GO" id="GO:0008483">
    <property type="term" value="F:transaminase activity"/>
    <property type="evidence" value="ECO:0007669"/>
    <property type="project" value="UniProtKB-KW"/>
</dbReference>
<name>A0A450XQ34_9GAMM</name>
<dbReference type="Gene3D" id="3.90.1150.10">
    <property type="entry name" value="Aspartate Aminotransferase, domain 1"/>
    <property type="match status" value="1"/>
</dbReference>
<evidence type="ECO:0000259" key="7">
    <source>
        <dbReference type="Pfam" id="PF00155"/>
    </source>
</evidence>
<protein>
    <recommendedName>
        <fullName evidence="6">Aminotransferase</fullName>
        <ecNumber evidence="6">2.6.1.-</ecNumber>
    </recommendedName>
</protein>
<reference evidence="8" key="1">
    <citation type="submission" date="2019-02" db="EMBL/GenBank/DDBJ databases">
        <authorList>
            <person name="Gruber-Vodicka R. H."/>
            <person name="Seah K. B. B."/>
        </authorList>
    </citation>
    <scope>NUCLEOTIDE SEQUENCE</scope>
    <source>
        <strain evidence="8">BECK_S426</strain>
    </source>
</reference>
<evidence type="ECO:0000256" key="5">
    <source>
        <dbReference type="ARBA" id="ARBA00022898"/>
    </source>
</evidence>
<organism evidence="8">
    <name type="scientific">Candidatus Kentrum sp. LPFa</name>
    <dbReference type="NCBI Taxonomy" id="2126335"/>
    <lineage>
        <taxon>Bacteria</taxon>
        <taxon>Pseudomonadati</taxon>
        <taxon>Pseudomonadota</taxon>
        <taxon>Gammaproteobacteria</taxon>
        <taxon>Candidatus Kentrum</taxon>
    </lineage>
</organism>
<dbReference type="PROSITE" id="PS00105">
    <property type="entry name" value="AA_TRANSFER_CLASS_1"/>
    <property type="match status" value="1"/>
</dbReference>
<dbReference type="EC" id="2.6.1.-" evidence="6"/>
<dbReference type="InterPro" id="IPR015424">
    <property type="entry name" value="PyrdxlP-dep_Trfase"/>
</dbReference>
<evidence type="ECO:0000256" key="1">
    <source>
        <dbReference type="ARBA" id="ARBA00001933"/>
    </source>
</evidence>
<dbReference type="InterPro" id="IPR004838">
    <property type="entry name" value="NHTrfase_class1_PyrdxlP-BS"/>
</dbReference>
<evidence type="ECO:0000256" key="6">
    <source>
        <dbReference type="RuleBase" id="RU000481"/>
    </source>
</evidence>
<dbReference type="PANTHER" id="PTHR46383:SF1">
    <property type="entry name" value="ASPARTATE AMINOTRANSFERASE"/>
    <property type="match status" value="1"/>
</dbReference>
<dbReference type="Pfam" id="PF00155">
    <property type="entry name" value="Aminotran_1_2"/>
    <property type="match status" value="1"/>
</dbReference>
<dbReference type="SUPFAM" id="SSF53383">
    <property type="entry name" value="PLP-dependent transferases"/>
    <property type="match status" value="1"/>
</dbReference>
<dbReference type="InterPro" id="IPR015422">
    <property type="entry name" value="PyrdxlP-dep_Trfase_small"/>
</dbReference>
<comment type="similarity">
    <text evidence="2 6">Belongs to the class-I pyridoxal-phosphate-dependent aminotransferase family.</text>
</comment>
<keyword evidence="5" id="KW-0663">Pyridoxal phosphate</keyword>
<dbReference type="AlphaFoldDB" id="A0A450XQ34"/>
<evidence type="ECO:0000256" key="3">
    <source>
        <dbReference type="ARBA" id="ARBA00022576"/>
    </source>
</evidence>
<dbReference type="InterPro" id="IPR004839">
    <property type="entry name" value="Aminotransferase_I/II_large"/>
</dbReference>
<keyword evidence="3 6" id="KW-0032">Aminotransferase</keyword>
<dbReference type="GO" id="GO:0006520">
    <property type="term" value="P:amino acid metabolic process"/>
    <property type="evidence" value="ECO:0007669"/>
    <property type="project" value="InterPro"/>
</dbReference>
<proteinExistence type="inferred from homology"/>
<comment type="cofactor">
    <cofactor evidence="1 6">
        <name>pyridoxal 5'-phosphate</name>
        <dbReference type="ChEBI" id="CHEBI:597326"/>
    </cofactor>
</comment>
<dbReference type="InterPro" id="IPR050596">
    <property type="entry name" value="AspAT/PAT-like"/>
</dbReference>
<evidence type="ECO:0000256" key="4">
    <source>
        <dbReference type="ARBA" id="ARBA00022679"/>
    </source>
</evidence>
<dbReference type="Gene3D" id="3.40.640.10">
    <property type="entry name" value="Type I PLP-dependent aspartate aminotransferase-like (Major domain)"/>
    <property type="match status" value="1"/>
</dbReference>
<evidence type="ECO:0000313" key="8">
    <source>
        <dbReference type="EMBL" id="VFK31460.1"/>
    </source>
</evidence>
<dbReference type="CDD" id="cd00609">
    <property type="entry name" value="AAT_like"/>
    <property type="match status" value="1"/>
</dbReference>
<dbReference type="GO" id="GO:0030170">
    <property type="term" value="F:pyridoxal phosphate binding"/>
    <property type="evidence" value="ECO:0007669"/>
    <property type="project" value="InterPro"/>
</dbReference>
<dbReference type="InterPro" id="IPR015421">
    <property type="entry name" value="PyrdxlP-dep_Trfase_major"/>
</dbReference>
<gene>
    <name evidence="8" type="ORF">BECKLPF1236C_GA0070990_101402</name>
</gene>